<evidence type="ECO:0000313" key="5">
    <source>
        <dbReference type="Proteomes" id="UP000030659"/>
    </source>
</evidence>
<feature type="region of interest" description="Disordered" evidence="1">
    <location>
        <begin position="420"/>
        <end position="489"/>
    </location>
</feature>
<reference evidence="4 5" key="1">
    <citation type="submission" date="2013-02" db="EMBL/GenBank/DDBJ databases">
        <title>The Genome Sequence of Plasmodium vinckei petteri CR.</title>
        <authorList>
            <consortium name="The Broad Institute Genome Sequencing Platform"/>
            <consortium name="The Broad Institute Genome Sequencing Center for Infectious Disease"/>
            <person name="Neafsey D."/>
            <person name="Cheeseman I."/>
            <person name="Volkman S."/>
            <person name="Adams J."/>
            <person name="Walker B."/>
            <person name="Young S.K."/>
            <person name="Zeng Q."/>
            <person name="Gargeya S."/>
            <person name="Fitzgerald M."/>
            <person name="Haas B."/>
            <person name="Abouelleil A."/>
            <person name="Alvarado L."/>
            <person name="Arachchi H.M."/>
            <person name="Berlin A.M."/>
            <person name="Chapman S.B."/>
            <person name="Dewar J."/>
            <person name="Goldberg J."/>
            <person name="Griggs A."/>
            <person name="Gujja S."/>
            <person name="Hansen M."/>
            <person name="Howarth C."/>
            <person name="Imamovic A."/>
            <person name="Larimer J."/>
            <person name="McCowan C."/>
            <person name="Murphy C."/>
            <person name="Neiman D."/>
            <person name="Pearson M."/>
            <person name="Priest M."/>
            <person name="Roberts A."/>
            <person name="Saif S."/>
            <person name="Shea T."/>
            <person name="Sisk P."/>
            <person name="Sykes S."/>
            <person name="Wortman J."/>
            <person name="Nusbaum C."/>
            <person name="Birren B."/>
        </authorList>
    </citation>
    <scope>NUCLEOTIDE SEQUENCE [LARGE SCALE GENOMIC DNA]</scope>
    <source>
        <strain evidence="4 5">CR</strain>
    </source>
</reference>
<evidence type="ECO:0000313" key="4">
    <source>
        <dbReference type="EMBL" id="EUD71005.1"/>
    </source>
</evidence>
<keyword evidence="6" id="KW-1185">Reference proteome</keyword>
<dbReference type="OrthoDB" id="373006at2759"/>
<accession>W7AGZ0</accession>
<feature type="compositionally biased region" description="Low complexity" evidence="1">
    <location>
        <begin position="436"/>
        <end position="452"/>
    </location>
</feature>
<feature type="compositionally biased region" description="Acidic residues" evidence="1">
    <location>
        <begin position="425"/>
        <end position="435"/>
    </location>
</feature>
<dbReference type="Proteomes" id="UP000515268">
    <property type="component" value="Chromosome PVPCR_06"/>
</dbReference>
<dbReference type="Proteomes" id="UP000030659">
    <property type="component" value="Unassembled WGS sequence"/>
</dbReference>
<gene>
    <name evidence="3" type="ORF">PVPCR_0602160</name>
    <name evidence="4" type="ORF">YYG_03636</name>
</gene>
<evidence type="ECO:0000313" key="3">
    <source>
        <dbReference type="EMBL" id="CAD2100313.1"/>
    </source>
</evidence>
<feature type="compositionally biased region" description="Acidic residues" evidence="1">
    <location>
        <begin position="239"/>
        <end position="266"/>
    </location>
</feature>
<evidence type="ECO:0000313" key="6">
    <source>
        <dbReference type="Proteomes" id="UP000515268"/>
    </source>
</evidence>
<dbReference type="EMBL" id="KI965402">
    <property type="protein sequence ID" value="EUD71005.1"/>
    <property type="molecule type" value="Genomic_DNA"/>
</dbReference>
<dbReference type="VEuPathDB" id="PlasmoDB:PVPCR_0602160"/>
<feature type="signal peptide" evidence="2">
    <location>
        <begin position="1"/>
        <end position="22"/>
    </location>
</feature>
<reference evidence="3 6" key="2">
    <citation type="submission" date="2020-08" db="EMBL/GenBank/DDBJ databases">
        <authorList>
            <person name="Ramaprasad A."/>
        </authorList>
    </citation>
    <scope>NUCLEOTIDE SEQUENCE [LARGE SCALE GENOMIC DNA]</scope>
</reference>
<sequence>MKIFIYLAIVQLIVYSHKSVDAANGVSQFNKNGEKYENKAACKLDNGKNKNEGNAGNELSEESYIDNAYGEGKDKFDEDLEEVDKEFAALNQKGFYENNKNTSNSKEANNNLRNNLSVANYEDKKDSNNAAAYFSDILYEEKKRKILLIHILKNIKKTLHRQNENFNNFLSFLSENYENYEKFTLLKNNPNMNKNNLKYSNMLAGNANLESIQSFLSIQENNNNKCLLKTKKDDNNDIPNDDNNDNDFPSDDNNDNDFPSDDNNNDDDGKKENGAKEIQEVIDMLKKLLESDNISFQQKEYLKLIIQVLELEGDLLDKEKIQVELNKDIINVLMGKSNELRDLAIKLSNENGESEGSQRVDLAQNIVSNLLNLSVELKNTGNIVYNNIQGQGELLQTIDKTMSKAGNELKNIRVHTAYKGVNSNDDIENNDDNNDNNENNDNNDNNENNDNITGARKGVKSKYYKNTDKKNTPKYGLKQFNTLGNNDNKKNDLKHFNLDDNMKNHFFNLFKKDEVTLKKLYTMLSNLI</sequence>
<evidence type="ECO:0000256" key="1">
    <source>
        <dbReference type="SAM" id="MobiDB-lite"/>
    </source>
</evidence>
<feature type="region of interest" description="Disordered" evidence="1">
    <location>
        <begin position="229"/>
        <end position="273"/>
    </location>
</feature>
<keyword evidence="2" id="KW-0732">Signal</keyword>
<evidence type="ECO:0000256" key="2">
    <source>
        <dbReference type="SAM" id="SignalP"/>
    </source>
</evidence>
<dbReference type="AlphaFoldDB" id="W7AGZ0"/>
<dbReference type="EMBL" id="LR865411">
    <property type="protein sequence ID" value="CAD2100313.1"/>
    <property type="molecule type" value="Genomic_DNA"/>
</dbReference>
<name>W7AGZ0_PLAVN</name>
<protein>
    <submittedName>
        <fullName evidence="3">Rhoptry-associated leucine zipper-like protein 1, putative</fullName>
    </submittedName>
</protein>
<organism evidence="4 5">
    <name type="scientific">Plasmodium vinckei petteri</name>
    <dbReference type="NCBI Taxonomy" id="138298"/>
    <lineage>
        <taxon>Eukaryota</taxon>
        <taxon>Sar</taxon>
        <taxon>Alveolata</taxon>
        <taxon>Apicomplexa</taxon>
        <taxon>Aconoidasida</taxon>
        <taxon>Haemosporida</taxon>
        <taxon>Plasmodiidae</taxon>
        <taxon>Plasmodium</taxon>
        <taxon>Plasmodium (Vinckeia)</taxon>
    </lineage>
</organism>
<proteinExistence type="predicted"/>
<feature type="chain" id="PRO_5044739996" evidence="2">
    <location>
        <begin position="23"/>
        <end position="528"/>
    </location>
</feature>